<keyword evidence="1" id="KW-1133">Transmembrane helix</keyword>
<keyword evidence="1" id="KW-0812">Transmembrane</keyword>
<dbReference type="EMBL" id="MK509462">
    <property type="protein sequence ID" value="QBJ04256.1"/>
    <property type="molecule type" value="Genomic_DNA"/>
</dbReference>
<protein>
    <submittedName>
        <fullName evidence="2">Uncharacterized protein</fullName>
    </submittedName>
</protein>
<gene>
    <name evidence="2" type="ORF">MK13_00023</name>
</gene>
<reference evidence="2 3" key="1">
    <citation type="submission" date="2019-02" db="EMBL/GenBank/DDBJ databases">
        <title>Prevalence of Shigella boydii in Bangladesh: Isolation and characterization of a rare phage that can robustly identify Shigella boydii type 1.</title>
        <authorList>
            <person name="Akter M."/>
            <person name="Brown N."/>
            <person name="Clokie M."/>
            <person name="Yeasmin M."/>
            <person name="Tareq T."/>
            <person name="Baddam R."/>
            <person name="Azad M.A.K."/>
            <person name="Ghosh A.N."/>
            <person name="Ahmed N."/>
            <person name="Talukder K.A."/>
        </authorList>
    </citation>
    <scope>NUCLEOTIDE SEQUENCE [LARGE SCALE GENOMIC DNA]</scope>
</reference>
<name>A0A513QBC9_9CAUD</name>
<keyword evidence="1" id="KW-0472">Membrane</keyword>
<feature type="transmembrane region" description="Helical" evidence="1">
    <location>
        <begin position="6"/>
        <end position="32"/>
    </location>
</feature>
<evidence type="ECO:0000256" key="1">
    <source>
        <dbReference type="SAM" id="Phobius"/>
    </source>
</evidence>
<proteinExistence type="predicted"/>
<organism evidence="2 3">
    <name type="scientific">Shigella phage MK-13</name>
    <dbReference type="NCBI Taxonomy" id="2530042"/>
    <lineage>
        <taxon>Viruses</taxon>
        <taxon>Duplodnaviria</taxon>
        <taxon>Heunggongvirae</taxon>
        <taxon>Uroviricota</taxon>
        <taxon>Caudoviricetes</taxon>
        <taxon>Pantevenvirales</taxon>
        <taxon>Ackermannviridae</taxon>
        <taxon>Aglimvirinae</taxon>
        <taxon>Agtrevirus</taxon>
        <taxon>Agtrevirus MK13</taxon>
    </lineage>
</organism>
<evidence type="ECO:0000313" key="3">
    <source>
        <dbReference type="Proteomes" id="UP000320418"/>
    </source>
</evidence>
<accession>A0A513QBC9</accession>
<dbReference type="Proteomes" id="UP000320418">
    <property type="component" value="Segment"/>
</dbReference>
<keyword evidence="3" id="KW-1185">Reference proteome</keyword>
<sequence>MKFIETVMSVVMTVGALFGIALLFLWFFYIGVRYLEHKKRRTKKGRPKNVDIIISQARSRTRQ</sequence>
<evidence type="ECO:0000313" key="2">
    <source>
        <dbReference type="EMBL" id="QBJ04256.1"/>
    </source>
</evidence>